<reference evidence="2" key="2">
    <citation type="journal article" date="2024" name="Plant">
        <title>Genomic evolution and insights into agronomic trait innovations of Sesamum species.</title>
        <authorList>
            <person name="Miao H."/>
            <person name="Wang L."/>
            <person name="Qu L."/>
            <person name="Liu H."/>
            <person name="Sun Y."/>
            <person name="Le M."/>
            <person name="Wang Q."/>
            <person name="Wei S."/>
            <person name="Zheng Y."/>
            <person name="Lin W."/>
            <person name="Duan Y."/>
            <person name="Cao H."/>
            <person name="Xiong S."/>
            <person name="Wang X."/>
            <person name="Wei L."/>
            <person name="Li C."/>
            <person name="Ma Q."/>
            <person name="Ju M."/>
            <person name="Zhao R."/>
            <person name="Li G."/>
            <person name="Mu C."/>
            <person name="Tian Q."/>
            <person name="Mei H."/>
            <person name="Zhang T."/>
            <person name="Gao T."/>
            <person name="Zhang H."/>
        </authorList>
    </citation>
    <scope>NUCLEOTIDE SEQUENCE</scope>
    <source>
        <strain evidence="2">G01</strain>
    </source>
</reference>
<sequence length="55" mass="6450">MPMEANLVENKDDWILDSRASRHLCSNKALFREVLKAIDSEYIFMGNYACRIWGK</sequence>
<dbReference type="InterPro" id="IPR054722">
    <property type="entry name" value="PolX-like_BBD"/>
</dbReference>
<evidence type="ECO:0000313" key="2">
    <source>
        <dbReference type="EMBL" id="KAL0370569.1"/>
    </source>
</evidence>
<comment type="caution">
    <text evidence="2">The sequence shown here is derived from an EMBL/GenBank/DDBJ whole genome shotgun (WGS) entry which is preliminary data.</text>
</comment>
<gene>
    <name evidence="2" type="ORF">Sangu_0375000</name>
</gene>
<evidence type="ECO:0000259" key="1">
    <source>
        <dbReference type="Pfam" id="PF22936"/>
    </source>
</evidence>
<proteinExistence type="predicted"/>
<dbReference type="AlphaFoldDB" id="A0AAW2QS96"/>
<feature type="domain" description="Retrovirus-related Pol polyprotein from transposon TNT 1-94-like beta-barrel" evidence="1">
    <location>
        <begin position="14"/>
        <end position="48"/>
    </location>
</feature>
<reference evidence="2" key="1">
    <citation type="submission" date="2020-06" db="EMBL/GenBank/DDBJ databases">
        <authorList>
            <person name="Li T."/>
            <person name="Hu X."/>
            <person name="Zhang T."/>
            <person name="Song X."/>
            <person name="Zhang H."/>
            <person name="Dai N."/>
            <person name="Sheng W."/>
            <person name="Hou X."/>
            <person name="Wei L."/>
        </authorList>
    </citation>
    <scope>NUCLEOTIDE SEQUENCE</scope>
    <source>
        <strain evidence="2">G01</strain>
        <tissue evidence="2">Leaf</tissue>
    </source>
</reference>
<accession>A0AAW2QS96</accession>
<dbReference type="Pfam" id="PF22936">
    <property type="entry name" value="Pol_BBD"/>
    <property type="match status" value="1"/>
</dbReference>
<organism evidence="2">
    <name type="scientific">Sesamum angustifolium</name>
    <dbReference type="NCBI Taxonomy" id="2727405"/>
    <lineage>
        <taxon>Eukaryota</taxon>
        <taxon>Viridiplantae</taxon>
        <taxon>Streptophyta</taxon>
        <taxon>Embryophyta</taxon>
        <taxon>Tracheophyta</taxon>
        <taxon>Spermatophyta</taxon>
        <taxon>Magnoliopsida</taxon>
        <taxon>eudicotyledons</taxon>
        <taxon>Gunneridae</taxon>
        <taxon>Pentapetalae</taxon>
        <taxon>asterids</taxon>
        <taxon>lamiids</taxon>
        <taxon>Lamiales</taxon>
        <taxon>Pedaliaceae</taxon>
        <taxon>Sesamum</taxon>
    </lineage>
</organism>
<name>A0AAW2QS96_9LAMI</name>
<dbReference type="EMBL" id="JACGWK010000002">
    <property type="protein sequence ID" value="KAL0370569.1"/>
    <property type="molecule type" value="Genomic_DNA"/>
</dbReference>
<protein>
    <recommendedName>
        <fullName evidence="1">Retrovirus-related Pol polyprotein from transposon TNT 1-94-like beta-barrel domain-containing protein</fullName>
    </recommendedName>
</protein>